<comment type="caution">
    <text evidence="1">The sequence shown here is derived from an EMBL/GenBank/DDBJ whole genome shotgun (WGS) entry which is preliminary data.</text>
</comment>
<name>A0A5C7YD93_9MYCO</name>
<gene>
    <name evidence="1" type="ORF">E6Q54_03000</name>
</gene>
<reference evidence="1 2" key="1">
    <citation type="submission" date="2018-09" db="EMBL/GenBank/DDBJ databases">
        <title>Metagenome Assembled Genomes from an Advanced Water Purification Facility.</title>
        <authorList>
            <person name="Stamps B.W."/>
            <person name="Spear J.R."/>
        </authorList>
    </citation>
    <scope>NUCLEOTIDE SEQUENCE [LARGE SCALE GENOMIC DNA]</scope>
    <source>
        <strain evidence="1">Bin_29_2</strain>
    </source>
</reference>
<evidence type="ECO:0000313" key="2">
    <source>
        <dbReference type="Proteomes" id="UP000321797"/>
    </source>
</evidence>
<accession>A0A5C7YD93</accession>
<proteinExistence type="predicted"/>
<organism evidence="1 2">
    <name type="scientific">Mycolicibacter arupensis</name>
    <dbReference type="NCBI Taxonomy" id="342002"/>
    <lineage>
        <taxon>Bacteria</taxon>
        <taxon>Bacillati</taxon>
        <taxon>Actinomycetota</taxon>
        <taxon>Actinomycetes</taxon>
        <taxon>Mycobacteriales</taxon>
        <taxon>Mycobacteriaceae</taxon>
        <taxon>Mycolicibacter</taxon>
    </lineage>
</organism>
<dbReference type="AlphaFoldDB" id="A0A5C7YD93"/>
<dbReference type="EMBL" id="SSGD01000014">
    <property type="protein sequence ID" value="TXI59388.1"/>
    <property type="molecule type" value="Genomic_DNA"/>
</dbReference>
<evidence type="ECO:0000313" key="1">
    <source>
        <dbReference type="EMBL" id="TXI59388.1"/>
    </source>
</evidence>
<dbReference type="Proteomes" id="UP000321797">
    <property type="component" value="Unassembled WGS sequence"/>
</dbReference>
<sequence>MVAGGLPSKLHPKVLRRKVFAVPGGTSAQLAFVVSCMEAAAPRCRTPGLACSSGLLNSLLEVLCAVTAGDRLHWRSVASDPIERLSQ</sequence>
<protein>
    <submittedName>
        <fullName evidence="1">Uncharacterized protein</fullName>
    </submittedName>
</protein>